<dbReference type="CDD" id="cd00761">
    <property type="entry name" value="Glyco_tranf_GTA_type"/>
    <property type="match status" value="1"/>
</dbReference>
<dbReference type="EMBL" id="DUGH01000056">
    <property type="protein sequence ID" value="HIH16217.1"/>
    <property type="molecule type" value="Genomic_DNA"/>
</dbReference>
<evidence type="ECO:0000256" key="3">
    <source>
        <dbReference type="ARBA" id="ARBA00022679"/>
    </source>
</evidence>
<evidence type="ECO:0000256" key="2">
    <source>
        <dbReference type="ARBA" id="ARBA00022676"/>
    </source>
</evidence>
<dbReference type="GO" id="GO:0016757">
    <property type="term" value="F:glycosyltransferase activity"/>
    <property type="evidence" value="ECO:0007669"/>
    <property type="project" value="UniProtKB-KW"/>
</dbReference>
<keyword evidence="3 6" id="KW-0808">Transferase</keyword>
<dbReference type="Proteomes" id="UP000564964">
    <property type="component" value="Unassembled WGS sequence"/>
</dbReference>
<gene>
    <name evidence="6" type="ORF">HA252_02320</name>
</gene>
<comment type="similarity">
    <text evidence="1">Belongs to the glycosyltransferase 2 family.</text>
</comment>
<dbReference type="Pfam" id="PF02709">
    <property type="entry name" value="Glyco_transf_7C"/>
    <property type="match status" value="1"/>
</dbReference>
<evidence type="ECO:0000313" key="6">
    <source>
        <dbReference type="EMBL" id="HIH16217.1"/>
    </source>
</evidence>
<dbReference type="PANTHER" id="PTHR43179">
    <property type="entry name" value="RHAMNOSYLTRANSFERASE WBBL"/>
    <property type="match status" value="1"/>
</dbReference>
<comment type="caution">
    <text evidence="6">The sequence shown here is derived from an EMBL/GenBank/DDBJ whole genome shotgun (WGS) entry which is preliminary data.</text>
</comment>
<dbReference type="InterPro" id="IPR001173">
    <property type="entry name" value="Glyco_trans_2-like"/>
</dbReference>
<evidence type="ECO:0000313" key="7">
    <source>
        <dbReference type="Proteomes" id="UP000564964"/>
    </source>
</evidence>
<dbReference type="AlphaFoldDB" id="A0A7J4JJV5"/>
<evidence type="ECO:0000256" key="1">
    <source>
        <dbReference type="ARBA" id="ARBA00006739"/>
    </source>
</evidence>
<feature type="domain" description="Glycosyltransferase 2-like" evidence="4">
    <location>
        <begin position="51"/>
        <end position="162"/>
    </location>
</feature>
<dbReference type="PANTHER" id="PTHR43179:SF12">
    <property type="entry name" value="GALACTOFURANOSYLTRANSFERASE GLFT2"/>
    <property type="match status" value="1"/>
</dbReference>
<dbReference type="Gene3D" id="3.90.550.10">
    <property type="entry name" value="Spore Coat Polysaccharide Biosynthesis Protein SpsA, Chain A"/>
    <property type="match status" value="1"/>
</dbReference>
<proteinExistence type="inferred from homology"/>
<organism evidence="6 7">
    <name type="scientific">Candidatus Iainarchaeum sp</name>
    <dbReference type="NCBI Taxonomy" id="3101447"/>
    <lineage>
        <taxon>Archaea</taxon>
        <taxon>Candidatus Iainarchaeota</taxon>
        <taxon>Candidatus Iainarchaeia</taxon>
        <taxon>Candidatus Iainarchaeales</taxon>
        <taxon>Candidatus Iainarchaeaceae</taxon>
        <taxon>Candidatus Iainarchaeum</taxon>
    </lineage>
</organism>
<evidence type="ECO:0000259" key="4">
    <source>
        <dbReference type="Pfam" id="PF00535"/>
    </source>
</evidence>
<evidence type="ECO:0000259" key="5">
    <source>
        <dbReference type="Pfam" id="PF02709"/>
    </source>
</evidence>
<keyword evidence="2" id="KW-0328">Glycosyltransferase</keyword>
<protein>
    <submittedName>
        <fullName evidence="6">Glycosyltransferase</fullName>
    </submittedName>
</protein>
<dbReference type="InterPro" id="IPR029044">
    <property type="entry name" value="Nucleotide-diphossugar_trans"/>
</dbReference>
<feature type="domain" description="Galactosyltransferase C-terminal" evidence="5">
    <location>
        <begin position="213"/>
        <end position="244"/>
    </location>
</feature>
<dbReference type="SUPFAM" id="SSF53448">
    <property type="entry name" value="Nucleotide-diphospho-sugar transferases"/>
    <property type="match status" value="1"/>
</dbReference>
<dbReference type="Pfam" id="PF00535">
    <property type="entry name" value="Glycos_transf_2"/>
    <property type="match status" value="1"/>
</dbReference>
<dbReference type="InterPro" id="IPR027791">
    <property type="entry name" value="Galactosyl_T_C"/>
</dbReference>
<reference evidence="7" key="1">
    <citation type="journal article" date="2020" name="bioRxiv">
        <title>A rank-normalized archaeal taxonomy based on genome phylogeny resolves widespread incomplete and uneven classifications.</title>
        <authorList>
            <person name="Rinke C."/>
            <person name="Chuvochina M."/>
            <person name="Mussig A.J."/>
            <person name="Chaumeil P.-A."/>
            <person name="Waite D.W."/>
            <person name="Whitman W.B."/>
            <person name="Parks D.H."/>
            <person name="Hugenholtz P."/>
        </authorList>
    </citation>
    <scope>NUCLEOTIDE SEQUENCE [LARGE SCALE GENOMIC DNA]</scope>
</reference>
<name>A0A7J4JJV5_9ARCH</name>
<sequence length="300" mass="33935">MGKMLNHWRQLVWRLRQKAAREVGSPLDFWRVGLGLWRGLHGTDCKEIQLSVVTVVRNRCGIRERNCLRSLMRQTLPRNCYEVLVMDYGSAEPEKIAALVRGVDKGIRYSFVEAPGAFNLPKAKNVGAGLARGEKILFTNFDDVFQANALEAVLLALRGQQKLFVEIRRLDFPEERVEGTDLVNGFEGACRLPGVNPNPRAGDVQALDKRALMEVLNGFDEAFEGWGAQDTDIRMRAVNAGFRCLNLFPLTSILHQNHDSLHALEGRDQNYRKNRAWLEAKPLNAVKANEGKRWDQAGRQ</sequence>
<accession>A0A7J4JJV5</accession>